<dbReference type="RefSeq" id="WP_124153108.1">
    <property type="nucleotide sequence ID" value="NZ_RQIS01000018.1"/>
</dbReference>
<dbReference type="EMBL" id="RQIS01000018">
    <property type="protein sequence ID" value="RQH02724.1"/>
    <property type="molecule type" value="Genomic_DNA"/>
</dbReference>
<accession>A0A3N6MFB7</accession>
<reference evidence="1 2" key="1">
    <citation type="submission" date="2018-11" db="EMBL/GenBank/DDBJ databases">
        <title>Paraburkholderia sp. DHOA04, isolated from soil.</title>
        <authorList>
            <person name="Gao Z.-H."/>
            <person name="Qiu L.-H."/>
            <person name="Fu J.-C."/>
        </authorList>
    </citation>
    <scope>NUCLEOTIDE SEQUENCE [LARGE SCALE GENOMIC DNA]</scope>
    <source>
        <strain evidence="1 2">DHOA04</strain>
    </source>
</reference>
<name>A0A3N6MFB7_9BURK</name>
<evidence type="ECO:0000313" key="2">
    <source>
        <dbReference type="Proteomes" id="UP000272778"/>
    </source>
</evidence>
<dbReference type="Proteomes" id="UP000272778">
    <property type="component" value="Unassembled WGS sequence"/>
</dbReference>
<gene>
    <name evidence="1" type="ORF">D1Y85_21565</name>
</gene>
<organism evidence="1 2">
    <name type="scientific">Paraburkholderia dinghuensis</name>
    <dbReference type="NCBI Taxonomy" id="2305225"/>
    <lineage>
        <taxon>Bacteria</taxon>
        <taxon>Pseudomonadati</taxon>
        <taxon>Pseudomonadota</taxon>
        <taxon>Betaproteobacteria</taxon>
        <taxon>Burkholderiales</taxon>
        <taxon>Burkholderiaceae</taxon>
        <taxon>Paraburkholderia</taxon>
    </lineage>
</organism>
<evidence type="ECO:0000313" key="1">
    <source>
        <dbReference type="EMBL" id="RQH02724.1"/>
    </source>
</evidence>
<protein>
    <submittedName>
        <fullName evidence="1">Uncharacterized protein</fullName>
    </submittedName>
</protein>
<sequence>MNDTELAWQQLRELVFDVVADMSHDGEGNAVVPFGHIECLCRLAGFAGVDGVVHRLQGMQ</sequence>
<comment type="caution">
    <text evidence="1">The sequence shown here is derived from an EMBL/GenBank/DDBJ whole genome shotgun (WGS) entry which is preliminary data.</text>
</comment>
<proteinExistence type="predicted"/>
<keyword evidence="2" id="KW-1185">Reference proteome</keyword>
<dbReference type="AlphaFoldDB" id="A0A3N6MFB7"/>